<name>A0A1G2F220_9BACT</name>
<organism evidence="7 8">
    <name type="scientific">Candidatus Niyogibacteria bacterium RIFCSPLOWO2_12_FULL_41_13</name>
    <dbReference type="NCBI Taxonomy" id="1801726"/>
    <lineage>
        <taxon>Bacteria</taxon>
        <taxon>Candidatus Niyogiibacteriota</taxon>
    </lineage>
</organism>
<comment type="function">
    <text evidence="4">Forms an intersubunit bridge (bridge B4) with the 23S rRNA of the 50S subunit in the ribosome.</text>
</comment>
<dbReference type="EMBL" id="MHMS01000016">
    <property type="protein sequence ID" value="OGZ32033.1"/>
    <property type="molecule type" value="Genomic_DNA"/>
</dbReference>
<evidence type="ECO:0000256" key="1">
    <source>
        <dbReference type="ARBA" id="ARBA00022980"/>
    </source>
</evidence>
<dbReference type="CDD" id="cd00353">
    <property type="entry name" value="Ribosomal_S15p_S13e"/>
    <property type="match status" value="1"/>
</dbReference>
<comment type="subunit">
    <text evidence="3 4">Part of the 30S ribosomal subunit. Forms a bridge to the 50S subunit in the 70S ribosome, contacting the 23S rRNA.</text>
</comment>
<dbReference type="PANTHER" id="PTHR23321">
    <property type="entry name" value="RIBOSOMAL PROTEIN S15, BACTERIAL AND ORGANELLAR"/>
    <property type="match status" value="1"/>
</dbReference>
<dbReference type="STRING" id="1801726.A3H02_02940"/>
<dbReference type="InterPro" id="IPR000589">
    <property type="entry name" value="Ribosomal_uS15"/>
</dbReference>
<gene>
    <name evidence="4" type="primary">rpsO</name>
    <name evidence="7" type="ORF">A3H02_02940</name>
</gene>
<dbReference type="GO" id="GO:0019843">
    <property type="term" value="F:rRNA binding"/>
    <property type="evidence" value="ECO:0007669"/>
    <property type="project" value="UniProtKB-UniRule"/>
</dbReference>
<dbReference type="PROSITE" id="PS00362">
    <property type="entry name" value="RIBOSOMAL_S15"/>
    <property type="match status" value="1"/>
</dbReference>
<dbReference type="Gene3D" id="6.10.250.3130">
    <property type="match status" value="1"/>
</dbReference>
<evidence type="ECO:0000313" key="8">
    <source>
        <dbReference type="Proteomes" id="UP000176787"/>
    </source>
</evidence>
<keyword evidence="4 6" id="KW-0699">rRNA-binding</keyword>
<dbReference type="NCBIfam" id="TIGR00952">
    <property type="entry name" value="S15_bact"/>
    <property type="match status" value="1"/>
</dbReference>
<dbReference type="PANTHER" id="PTHR23321:SF26">
    <property type="entry name" value="SMALL RIBOSOMAL SUBUNIT PROTEIN US15M"/>
    <property type="match status" value="1"/>
</dbReference>
<dbReference type="Pfam" id="PF00312">
    <property type="entry name" value="Ribosomal_S15"/>
    <property type="match status" value="1"/>
</dbReference>
<keyword evidence="1 4" id="KW-0689">Ribosomal protein</keyword>
<evidence type="ECO:0000256" key="5">
    <source>
        <dbReference type="RuleBase" id="RU003919"/>
    </source>
</evidence>
<dbReference type="Gene3D" id="1.10.287.10">
    <property type="entry name" value="S15/NS1, RNA-binding"/>
    <property type="match status" value="1"/>
</dbReference>
<dbReference type="FunFam" id="1.10.287.10:FF:000002">
    <property type="entry name" value="30S ribosomal protein S15"/>
    <property type="match status" value="1"/>
</dbReference>
<dbReference type="Proteomes" id="UP000176787">
    <property type="component" value="Unassembled WGS sequence"/>
</dbReference>
<evidence type="ECO:0000313" key="7">
    <source>
        <dbReference type="EMBL" id="OGZ32033.1"/>
    </source>
</evidence>
<evidence type="ECO:0000256" key="4">
    <source>
        <dbReference type="HAMAP-Rule" id="MF_01343"/>
    </source>
</evidence>
<comment type="function">
    <text evidence="4 6">One of the primary rRNA binding proteins, it binds directly to 16S rRNA where it helps nucleate assembly of the platform of the 30S subunit by binding and bridging several RNA helices of the 16S rRNA.</text>
</comment>
<dbReference type="InterPro" id="IPR005290">
    <property type="entry name" value="Ribosomal_uS15_bac-type"/>
</dbReference>
<evidence type="ECO:0000256" key="6">
    <source>
        <dbReference type="RuleBase" id="RU004524"/>
    </source>
</evidence>
<sequence>MIPTKEKQKIIEKYKLHERDTGSAEVQIAVLTEEISRLLKHLEKNKKDKLSRRGLLGMVSKRRTLLNYLKYEDEKRYNTAVKKLKLQQ</sequence>
<protein>
    <recommendedName>
        <fullName evidence="4">Small ribosomal subunit protein uS15</fullName>
    </recommendedName>
</protein>
<dbReference type="AlphaFoldDB" id="A0A1G2F220"/>
<evidence type="ECO:0000256" key="3">
    <source>
        <dbReference type="ARBA" id="ARBA00064542"/>
    </source>
</evidence>
<dbReference type="GO" id="GO:0006412">
    <property type="term" value="P:translation"/>
    <property type="evidence" value="ECO:0007669"/>
    <property type="project" value="UniProtKB-UniRule"/>
</dbReference>
<keyword evidence="2 4" id="KW-0687">Ribonucleoprotein</keyword>
<accession>A0A1G2F220</accession>
<dbReference type="InterPro" id="IPR009068">
    <property type="entry name" value="uS15_NS1_RNA-bd_sf"/>
</dbReference>
<dbReference type="GO" id="GO:0003735">
    <property type="term" value="F:structural constituent of ribosome"/>
    <property type="evidence" value="ECO:0007669"/>
    <property type="project" value="InterPro"/>
</dbReference>
<keyword evidence="4 6" id="KW-0694">RNA-binding</keyword>
<evidence type="ECO:0000256" key="2">
    <source>
        <dbReference type="ARBA" id="ARBA00023274"/>
    </source>
</evidence>
<dbReference type="GO" id="GO:0005840">
    <property type="term" value="C:ribosome"/>
    <property type="evidence" value="ECO:0007669"/>
    <property type="project" value="UniProtKB-KW"/>
</dbReference>
<dbReference type="GO" id="GO:0005737">
    <property type="term" value="C:cytoplasm"/>
    <property type="evidence" value="ECO:0007669"/>
    <property type="project" value="UniProtKB-ARBA"/>
</dbReference>
<reference evidence="7 8" key="1">
    <citation type="journal article" date="2016" name="Nat. Commun.">
        <title>Thousands of microbial genomes shed light on interconnected biogeochemical processes in an aquifer system.</title>
        <authorList>
            <person name="Anantharaman K."/>
            <person name="Brown C.T."/>
            <person name="Hug L.A."/>
            <person name="Sharon I."/>
            <person name="Castelle C.J."/>
            <person name="Probst A.J."/>
            <person name="Thomas B.C."/>
            <person name="Singh A."/>
            <person name="Wilkins M.J."/>
            <person name="Karaoz U."/>
            <person name="Brodie E.L."/>
            <person name="Williams K.H."/>
            <person name="Hubbard S.S."/>
            <person name="Banfield J.F."/>
        </authorList>
    </citation>
    <scope>NUCLEOTIDE SEQUENCE [LARGE SCALE GENOMIC DNA]</scope>
</reference>
<comment type="caution">
    <text evidence="7">The sequence shown here is derived from an EMBL/GenBank/DDBJ whole genome shotgun (WGS) entry which is preliminary data.</text>
</comment>
<dbReference type="SUPFAM" id="SSF47060">
    <property type="entry name" value="S15/NS1 RNA-binding domain"/>
    <property type="match status" value="1"/>
</dbReference>
<comment type="similarity">
    <text evidence="4 5">Belongs to the universal ribosomal protein uS15 family.</text>
</comment>
<dbReference type="HAMAP" id="MF_01343_B">
    <property type="entry name" value="Ribosomal_uS15_B"/>
    <property type="match status" value="1"/>
</dbReference>
<dbReference type="GO" id="GO:1990904">
    <property type="term" value="C:ribonucleoprotein complex"/>
    <property type="evidence" value="ECO:0007669"/>
    <property type="project" value="UniProtKB-KW"/>
</dbReference>
<proteinExistence type="inferred from homology"/>
<dbReference type="SMART" id="SM01387">
    <property type="entry name" value="Ribosomal_S15"/>
    <property type="match status" value="1"/>
</dbReference>